<evidence type="ECO:0000313" key="2">
    <source>
        <dbReference type="EMBL" id="ELA42707.1"/>
    </source>
</evidence>
<evidence type="ECO:0000256" key="1">
    <source>
        <dbReference type="ARBA" id="ARBA00006082"/>
    </source>
</evidence>
<dbReference type="InterPro" id="IPR002099">
    <property type="entry name" value="MutL/Mlh/PMS"/>
</dbReference>
<comment type="similarity">
    <text evidence="1">Belongs to the DNA mismatch repair MutL/HexB family.</text>
</comment>
<dbReference type="SUPFAM" id="SSF55874">
    <property type="entry name" value="ATPase domain of HSP90 chaperone/DNA topoisomerase II/histidine kinase"/>
    <property type="match status" value="1"/>
</dbReference>
<dbReference type="GeneID" id="19880740"/>
<dbReference type="RefSeq" id="XP_007603475.1">
    <property type="nucleotide sequence ID" value="XM_007603413.1"/>
</dbReference>
<dbReference type="PANTHER" id="PTHR10073">
    <property type="entry name" value="DNA MISMATCH REPAIR PROTEIN MLH, PMS, MUTL"/>
    <property type="match status" value="1"/>
</dbReference>
<reference evidence="3" key="1">
    <citation type="submission" date="2011-05" db="EMBL/GenBank/DDBJ databases">
        <title>The genome sequence of Vittaforma corneae strain ATCC 50505.</title>
        <authorList>
            <consortium name="The Broad Institute Genome Sequencing Platform"/>
            <person name="Cuomo C."/>
            <person name="Didier E."/>
            <person name="Bowers L."/>
            <person name="Young S.K."/>
            <person name="Zeng Q."/>
            <person name="Gargeya S."/>
            <person name="Fitzgerald M."/>
            <person name="Haas B."/>
            <person name="Abouelleil A."/>
            <person name="Alvarado L."/>
            <person name="Arachchi H.M."/>
            <person name="Berlin A."/>
            <person name="Chapman S.B."/>
            <person name="Gearin G."/>
            <person name="Goldberg J."/>
            <person name="Griggs A."/>
            <person name="Gujja S."/>
            <person name="Hansen M."/>
            <person name="Heiman D."/>
            <person name="Howarth C."/>
            <person name="Larimer J."/>
            <person name="Lui A."/>
            <person name="MacDonald P.J.P."/>
            <person name="McCowen C."/>
            <person name="Montmayeur A."/>
            <person name="Murphy C."/>
            <person name="Neiman D."/>
            <person name="Pearson M."/>
            <person name="Priest M."/>
            <person name="Roberts A."/>
            <person name="Saif S."/>
            <person name="Shea T."/>
            <person name="Sisk P."/>
            <person name="Stolte C."/>
            <person name="Sykes S."/>
            <person name="Wortman J."/>
            <person name="Nusbaum C."/>
            <person name="Birren B."/>
        </authorList>
    </citation>
    <scope>NUCLEOTIDE SEQUENCE [LARGE SCALE GENOMIC DNA]</scope>
    <source>
        <strain evidence="3">ATCC 50505</strain>
    </source>
</reference>
<dbReference type="NCBIfam" id="TIGR00585">
    <property type="entry name" value="mutl"/>
    <property type="match status" value="1"/>
</dbReference>
<dbReference type="GO" id="GO:0016887">
    <property type="term" value="F:ATP hydrolysis activity"/>
    <property type="evidence" value="ECO:0007669"/>
    <property type="project" value="InterPro"/>
</dbReference>
<dbReference type="InterPro" id="IPR036890">
    <property type="entry name" value="HATPase_C_sf"/>
</dbReference>
<dbReference type="GO" id="GO:0032389">
    <property type="term" value="C:MutLalpha complex"/>
    <property type="evidence" value="ECO:0007669"/>
    <property type="project" value="TreeGrafter"/>
</dbReference>
<dbReference type="GO" id="GO:0140664">
    <property type="term" value="F:ATP-dependent DNA damage sensor activity"/>
    <property type="evidence" value="ECO:0007669"/>
    <property type="project" value="InterPro"/>
</dbReference>
<dbReference type="EMBL" id="JH370130">
    <property type="protein sequence ID" value="ELA42707.1"/>
    <property type="molecule type" value="Genomic_DNA"/>
</dbReference>
<dbReference type="OrthoDB" id="10263226at2759"/>
<dbReference type="AlphaFoldDB" id="L2GQW6"/>
<dbReference type="GO" id="GO:0005524">
    <property type="term" value="F:ATP binding"/>
    <property type="evidence" value="ECO:0007669"/>
    <property type="project" value="InterPro"/>
</dbReference>
<dbReference type="InterPro" id="IPR014762">
    <property type="entry name" value="DNA_mismatch_repair_CS"/>
</dbReference>
<dbReference type="PANTHER" id="PTHR10073:SF52">
    <property type="entry name" value="MISMATCH REPAIR ENDONUCLEASE PMS2"/>
    <property type="match status" value="1"/>
</dbReference>
<name>L2GQW6_VITCO</name>
<protein>
    <submittedName>
        <fullName evidence="2">DNA mismatch repair protein MutL</fullName>
    </submittedName>
</protein>
<organism evidence="2 3">
    <name type="scientific">Vittaforma corneae (strain ATCC 50505)</name>
    <name type="common">Microsporidian parasite</name>
    <name type="synonym">Nosema corneum</name>
    <dbReference type="NCBI Taxonomy" id="993615"/>
    <lineage>
        <taxon>Eukaryota</taxon>
        <taxon>Fungi</taxon>
        <taxon>Fungi incertae sedis</taxon>
        <taxon>Microsporidia</taxon>
        <taxon>Nosematidae</taxon>
        <taxon>Vittaforma</taxon>
    </lineage>
</organism>
<dbReference type="Proteomes" id="UP000011082">
    <property type="component" value="Unassembled WGS sequence"/>
</dbReference>
<proteinExistence type="inferred from homology"/>
<sequence length="335" mass="38200">MDELTLLKIGVNPLQRKMPIKRLPESVISRIAAGEVITSPYNIIKELLENSLDAHSTSITISIDSSLKNLSIRDNGAGIEKDDLEFLCLNHYTSKIQSIEDLKKYGSITSSSCFGFRGEALHSISLCSHIKIQTKTSPLERCDVKDGMGHVAIYNSDRLIDVKECAFDGHGTFIEIKNIFYNNTIRSEYFSKNRVELLNCIELVAYYGIIYNSIECKVDNKVILGRDPCERGMSHDIDKTIENRKGYILKNILNSKNFLGKNEHLRSFYRFRNSKSHCVVDEGFIIICSELNAVFKSSKFILFVNRRLVKNDSLKNRVLQKYRCLKKGCVPFAIY</sequence>
<dbReference type="PROSITE" id="PS00058">
    <property type="entry name" value="DNA_MISMATCH_REPAIR_1"/>
    <property type="match status" value="1"/>
</dbReference>
<dbReference type="STRING" id="993615.L2GQW6"/>
<dbReference type="HOGENOM" id="CLU_933747_0_0_1"/>
<keyword evidence="3" id="KW-1185">Reference proteome</keyword>
<dbReference type="VEuPathDB" id="MicrosporidiaDB:VICG_00022"/>
<dbReference type="Gene3D" id="3.30.565.10">
    <property type="entry name" value="Histidine kinase-like ATPase, C-terminal domain"/>
    <property type="match status" value="1"/>
</dbReference>
<dbReference type="Pfam" id="PF13589">
    <property type="entry name" value="HATPase_c_3"/>
    <property type="match status" value="1"/>
</dbReference>
<dbReference type="InterPro" id="IPR038973">
    <property type="entry name" value="MutL/Mlh/Pms-like"/>
</dbReference>
<dbReference type="InParanoid" id="L2GQW6"/>
<dbReference type="GO" id="GO:0006298">
    <property type="term" value="P:mismatch repair"/>
    <property type="evidence" value="ECO:0007669"/>
    <property type="project" value="InterPro"/>
</dbReference>
<accession>L2GQW6</accession>
<dbReference type="GO" id="GO:0030983">
    <property type="term" value="F:mismatched DNA binding"/>
    <property type="evidence" value="ECO:0007669"/>
    <property type="project" value="InterPro"/>
</dbReference>
<evidence type="ECO:0000313" key="3">
    <source>
        <dbReference type="Proteomes" id="UP000011082"/>
    </source>
</evidence>
<gene>
    <name evidence="2" type="ORF">VICG_00022</name>
</gene>